<gene>
    <name evidence="1" type="ORF">RchiOBHm_Chr1g0326671</name>
</gene>
<dbReference type="EMBL" id="PDCK01000039">
    <property type="protein sequence ID" value="PRQ55627.1"/>
    <property type="molecule type" value="Genomic_DNA"/>
</dbReference>
<accession>A0A2P6SAC2</accession>
<evidence type="ECO:0000313" key="1">
    <source>
        <dbReference type="EMBL" id="PRQ55627.1"/>
    </source>
</evidence>
<sequence length="98" mass="11604">MPTRCLIKCPRETFYEDDVLCRLGGQNYQSSGQTSLGVRAQNFRDSKKSYCEKEELELVELIRAKHSWPCKYQDFLSMVLLFCFQYYRASDSLFHKDL</sequence>
<reference evidence="1 2" key="1">
    <citation type="journal article" date="2018" name="Nat. Genet.">
        <title>The Rosa genome provides new insights in the design of modern roses.</title>
        <authorList>
            <person name="Bendahmane M."/>
        </authorList>
    </citation>
    <scope>NUCLEOTIDE SEQUENCE [LARGE SCALE GENOMIC DNA]</scope>
    <source>
        <strain evidence="2">cv. Old Blush</strain>
    </source>
</reference>
<comment type="caution">
    <text evidence="1">The sequence shown here is derived from an EMBL/GenBank/DDBJ whole genome shotgun (WGS) entry which is preliminary data.</text>
</comment>
<evidence type="ECO:0000313" key="2">
    <source>
        <dbReference type="Proteomes" id="UP000238479"/>
    </source>
</evidence>
<dbReference type="Gramene" id="PRQ55627">
    <property type="protein sequence ID" value="PRQ55627"/>
    <property type="gene ID" value="RchiOBHm_Chr1g0326671"/>
</dbReference>
<name>A0A2P6SAC2_ROSCH</name>
<dbReference type="AlphaFoldDB" id="A0A2P6SAC2"/>
<dbReference type="Proteomes" id="UP000238479">
    <property type="component" value="Chromosome 1"/>
</dbReference>
<protein>
    <submittedName>
        <fullName evidence="1">Uncharacterized protein</fullName>
    </submittedName>
</protein>
<keyword evidence="2" id="KW-1185">Reference proteome</keyword>
<organism evidence="1 2">
    <name type="scientific">Rosa chinensis</name>
    <name type="common">China rose</name>
    <dbReference type="NCBI Taxonomy" id="74649"/>
    <lineage>
        <taxon>Eukaryota</taxon>
        <taxon>Viridiplantae</taxon>
        <taxon>Streptophyta</taxon>
        <taxon>Embryophyta</taxon>
        <taxon>Tracheophyta</taxon>
        <taxon>Spermatophyta</taxon>
        <taxon>Magnoliopsida</taxon>
        <taxon>eudicotyledons</taxon>
        <taxon>Gunneridae</taxon>
        <taxon>Pentapetalae</taxon>
        <taxon>rosids</taxon>
        <taxon>fabids</taxon>
        <taxon>Rosales</taxon>
        <taxon>Rosaceae</taxon>
        <taxon>Rosoideae</taxon>
        <taxon>Rosoideae incertae sedis</taxon>
        <taxon>Rosa</taxon>
    </lineage>
</organism>
<proteinExistence type="predicted"/>